<dbReference type="CDD" id="cd17317">
    <property type="entry name" value="MFS_SLC22"/>
    <property type="match status" value="1"/>
</dbReference>
<dbReference type="PANTHER" id="PTHR46599">
    <property type="entry name" value="PIGGYBAC TRANSPOSABLE ELEMENT-DERIVED PROTEIN 4"/>
    <property type="match status" value="1"/>
</dbReference>
<feature type="transmembrane region" description="Helical" evidence="6">
    <location>
        <begin position="667"/>
        <end position="686"/>
    </location>
</feature>
<dbReference type="InterPro" id="IPR005828">
    <property type="entry name" value="MFS_sugar_transport-like"/>
</dbReference>
<feature type="transmembrane region" description="Helical" evidence="6">
    <location>
        <begin position="725"/>
        <end position="745"/>
    </location>
</feature>
<reference evidence="8" key="1">
    <citation type="journal article" date="2023" name="G3 (Bethesda)">
        <title>A reference genome for the long-term kleptoplast-retaining sea slug Elysia crispata morphotype clarki.</title>
        <authorList>
            <person name="Eastman K.E."/>
            <person name="Pendleton A.L."/>
            <person name="Shaikh M.A."/>
            <person name="Suttiyut T."/>
            <person name="Ogas R."/>
            <person name="Tomko P."/>
            <person name="Gavelis G."/>
            <person name="Widhalm J.R."/>
            <person name="Wisecaver J.H."/>
        </authorList>
    </citation>
    <scope>NUCLEOTIDE SEQUENCE</scope>
    <source>
        <strain evidence="8">ECLA1</strain>
    </source>
</reference>
<feature type="transmembrane region" description="Helical" evidence="6">
    <location>
        <begin position="892"/>
        <end position="913"/>
    </location>
</feature>
<evidence type="ECO:0000256" key="6">
    <source>
        <dbReference type="SAM" id="Phobius"/>
    </source>
</evidence>
<keyword evidence="4 6" id="KW-0472">Membrane</keyword>
<dbReference type="Pfam" id="PF13843">
    <property type="entry name" value="DDE_Tnp_1_7"/>
    <property type="match status" value="1"/>
</dbReference>
<feature type="domain" description="Major facilitator superfamily (MFS) profile" evidence="7">
    <location>
        <begin position="569"/>
        <end position="1040"/>
    </location>
</feature>
<gene>
    <name evidence="8" type="ORF">RRG08_038909</name>
</gene>
<keyword evidence="3 6" id="KW-1133">Transmembrane helix</keyword>
<feature type="region of interest" description="Disordered" evidence="5">
    <location>
        <begin position="167"/>
        <end position="203"/>
    </location>
</feature>
<dbReference type="AlphaFoldDB" id="A0AAE0Y7U7"/>
<keyword evidence="2 6" id="KW-0812">Transmembrane</keyword>
<feature type="transmembrane region" description="Helical" evidence="6">
    <location>
        <begin position="781"/>
        <end position="800"/>
    </location>
</feature>
<evidence type="ECO:0000256" key="3">
    <source>
        <dbReference type="ARBA" id="ARBA00022989"/>
    </source>
</evidence>
<organism evidence="8 9">
    <name type="scientific">Elysia crispata</name>
    <name type="common">lettuce slug</name>
    <dbReference type="NCBI Taxonomy" id="231223"/>
    <lineage>
        <taxon>Eukaryota</taxon>
        <taxon>Metazoa</taxon>
        <taxon>Spiralia</taxon>
        <taxon>Lophotrochozoa</taxon>
        <taxon>Mollusca</taxon>
        <taxon>Gastropoda</taxon>
        <taxon>Heterobranchia</taxon>
        <taxon>Euthyneura</taxon>
        <taxon>Panpulmonata</taxon>
        <taxon>Sacoglossa</taxon>
        <taxon>Placobranchoidea</taxon>
        <taxon>Plakobranchidae</taxon>
        <taxon>Elysia</taxon>
    </lineage>
</organism>
<dbReference type="GO" id="GO:0022857">
    <property type="term" value="F:transmembrane transporter activity"/>
    <property type="evidence" value="ECO:0007669"/>
    <property type="project" value="InterPro"/>
</dbReference>
<dbReference type="PROSITE" id="PS50850">
    <property type="entry name" value="MFS"/>
    <property type="match status" value="1"/>
</dbReference>
<feature type="transmembrane region" description="Helical" evidence="6">
    <location>
        <begin position="695"/>
        <end position="713"/>
    </location>
</feature>
<dbReference type="PROSITE" id="PS00216">
    <property type="entry name" value="SUGAR_TRANSPORT_1"/>
    <property type="match status" value="1"/>
</dbReference>
<dbReference type="InterPro" id="IPR036259">
    <property type="entry name" value="MFS_trans_sf"/>
</dbReference>
<evidence type="ECO:0000313" key="9">
    <source>
        <dbReference type="Proteomes" id="UP001283361"/>
    </source>
</evidence>
<feature type="compositionally biased region" description="Polar residues" evidence="5">
    <location>
        <begin position="170"/>
        <end position="183"/>
    </location>
</feature>
<dbReference type="Pfam" id="PF00083">
    <property type="entry name" value="Sugar_tr"/>
    <property type="match status" value="1"/>
</dbReference>
<feature type="transmembrane region" description="Helical" evidence="6">
    <location>
        <begin position="20"/>
        <end position="41"/>
    </location>
</feature>
<protein>
    <recommendedName>
        <fullName evidence="7">Major facilitator superfamily (MFS) profile domain-containing protein</fullName>
    </recommendedName>
</protein>
<evidence type="ECO:0000256" key="4">
    <source>
        <dbReference type="ARBA" id="ARBA00023136"/>
    </source>
</evidence>
<name>A0AAE0Y7U7_9GAST</name>
<feature type="transmembrane region" description="Helical" evidence="6">
    <location>
        <begin position="947"/>
        <end position="970"/>
    </location>
</feature>
<feature type="transmembrane region" description="Helical" evidence="6">
    <location>
        <begin position="752"/>
        <end position="775"/>
    </location>
</feature>
<evidence type="ECO:0000256" key="5">
    <source>
        <dbReference type="SAM" id="MobiDB-lite"/>
    </source>
</evidence>
<evidence type="ECO:0000313" key="8">
    <source>
        <dbReference type="EMBL" id="KAK3734883.1"/>
    </source>
</evidence>
<feature type="transmembrane region" description="Helical" evidence="6">
    <location>
        <begin position="982"/>
        <end position="1002"/>
    </location>
</feature>
<dbReference type="InterPro" id="IPR020846">
    <property type="entry name" value="MFS_dom"/>
</dbReference>
<accession>A0AAE0Y7U7</accession>
<comment type="subcellular location">
    <subcellularLocation>
        <location evidence="1">Membrane</location>
        <topology evidence="1">Multi-pass membrane protein</topology>
    </subcellularLocation>
</comment>
<dbReference type="InterPro" id="IPR005829">
    <property type="entry name" value="Sugar_transporter_CS"/>
</dbReference>
<feature type="transmembrane region" description="Helical" evidence="6">
    <location>
        <begin position="859"/>
        <end position="880"/>
    </location>
</feature>
<dbReference type="InterPro" id="IPR029526">
    <property type="entry name" value="PGBD"/>
</dbReference>
<dbReference type="EMBL" id="JAWDGP010006834">
    <property type="protein sequence ID" value="KAK3734883.1"/>
    <property type="molecule type" value="Genomic_DNA"/>
</dbReference>
<dbReference type="SUPFAM" id="SSF103473">
    <property type="entry name" value="MFS general substrate transporter"/>
    <property type="match status" value="1"/>
</dbReference>
<dbReference type="Proteomes" id="UP001283361">
    <property type="component" value="Unassembled WGS sequence"/>
</dbReference>
<dbReference type="PANTHER" id="PTHR46599:SF3">
    <property type="entry name" value="PIGGYBAC TRANSPOSABLE ELEMENT-DERIVED PROTEIN 4"/>
    <property type="match status" value="1"/>
</dbReference>
<evidence type="ECO:0000256" key="1">
    <source>
        <dbReference type="ARBA" id="ARBA00004141"/>
    </source>
</evidence>
<feature type="transmembrane region" description="Helical" evidence="6">
    <location>
        <begin position="920"/>
        <end position="941"/>
    </location>
</feature>
<dbReference type="Gene3D" id="1.20.1250.20">
    <property type="entry name" value="MFS general substrate transporter like domains"/>
    <property type="match status" value="1"/>
</dbReference>
<dbReference type="GO" id="GO:0016020">
    <property type="term" value="C:membrane"/>
    <property type="evidence" value="ECO:0007669"/>
    <property type="project" value="UniProtKB-SubCell"/>
</dbReference>
<evidence type="ECO:0000259" key="7">
    <source>
        <dbReference type="PROSITE" id="PS50850"/>
    </source>
</evidence>
<evidence type="ECO:0000256" key="2">
    <source>
        <dbReference type="ARBA" id="ARBA00022692"/>
    </source>
</evidence>
<proteinExistence type="predicted"/>
<sequence length="1068" mass="119473">MLFEEIISEVGDFGSYQKRVYCLVCFLSFPTAMQVLATVFIQATPHHRCALTWLPNDTYNSQGPWHDAMVKASIPWEEENGRFDTCSISRSPGNLSNGTTSCDKKLLRKTTNMENAQRRFARLHKADEAQFMLENLPSDLSEEEDDSDTDDPLYEPELEMTLSDCRGNVASDNISDTNESLTDPSPPPARKWKKGDKLNTSAPFQNAEGPRLCEFENCRQPVDFFLKYWDRDIEENILQQTNQYQIQKGRTGRHIILEELRGFLAVNMVMGYHVLPSYRHYWSTQPDLGVPLVASVMTKNRFVHILGNLHINDNITGPRNDDKLWKVRPLVTSLNNNFVKLYDIKKTQSVDESMILFKGRSCLKQYCPLKPIKRGFKMWEMADPDGYITKFDIYQGKGTGAMDGFGLGENVVLTLTKDLQSHNHEVYFDNFFTSLPLLQHLKEHGINACGTIRSNRKGLPIDLKKDKEMERGDVDCRVSSDGLLVVKWMDNRSVLVASNFHATNIMSVDRTQKDGSKKAFPCPIAIKDYNAFMGGVDKADMLAALYGLSRKSKKWWHRLFFGLVDRTVINAFIAYKNLLHDNDPLLTFIREVALGLIALSRPPRVGRPLSSPCPSPVPAIKKRRKGSYSVCDSLRLQNVGIHAVVYVKERGRCEANLVCGDRSLTTYASMLMMTGSLTGSFIMGILSDVIGRKKVMILGAFGHCVISFGTAGAKSFPVYATLRFLSTFFGVGMFLSGFVIAIELVGPSKRKFVGIVIEMFWCIGLFIETGIAYGLRDWRHFQLAISMFSVVAVILFTLLLPESARWLLQKGKTEEATKIIKKAAKVNGVTLSEKARKLEDIEMDGENEKLWHMLTHPVLLVRSLIVFFNWLVASMVYYGLSLNAEALSGDIYLNFFLMALVEFASYVVCLAFLDMAGRKFLQCSSMVLGGVACVATLFPVIHGGHEWITLILSLLGKFGASAGFAVIFVYSAELFPTVMRNSGMGLCSLCARIGGILAPYIANLEDVIDNDWGTALPLLMFGGLSVAAGFLVLFLPETSNKILPDTVEDAKNFGRITSGATVTRQTKM</sequence>
<keyword evidence="9" id="KW-1185">Reference proteome</keyword>
<feature type="transmembrane region" description="Helical" evidence="6">
    <location>
        <begin position="1014"/>
        <end position="1035"/>
    </location>
</feature>
<comment type="caution">
    <text evidence="8">The sequence shown here is derived from an EMBL/GenBank/DDBJ whole genome shotgun (WGS) entry which is preliminary data.</text>
</comment>